<organism evidence="11 12">
    <name type="scientific">Lupinus angustifolius</name>
    <name type="common">Narrow-leaved blue lupine</name>
    <dbReference type="NCBI Taxonomy" id="3871"/>
    <lineage>
        <taxon>Eukaryota</taxon>
        <taxon>Viridiplantae</taxon>
        <taxon>Streptophyta</taxon>
        <taxon>Embryophyta</taxon>
        <taxon>Tracheophyta</taxon>
        <taxon>Spermatophyta</taxon>
        <taxon>Magnoliopsida</taxon>
        <taxon>eudicotyledons</taxon>
        <taxon>Gunneridae</taxon>
        <taxon>Pentapetalae</taxon>
        <taxon>rosids</taxon>
        <taxon>fabids</taxon>
        <taxon>Fabales</taxon>
        <taxon>Fabaceae</taxon>
        <taxon>Papilionoideae</taxon>
        <taxon>50 kb inversion clade</taxon>
        <taxon>genistoids sensu lato</taxon>
        <taxon>core genistoids</taxon>
        <taxon>Genisteae</taxon>
        <taxon>Lupinus</taxon>
    </lineage>
</organism>
<dbReference type="InterPro" id="IPR023395">
    <property type="entry name" value="MCP_dom_sf"/>
</dbReference>
<dbReference type="FunFam" id="1.50.40.10:FF:000075">
    <property type="entry name" value="Nicotinamide adenine dinucleotide transporter 2, mitochondrial"/>
    <property type="match status" value="1"/>
</dbReference>
<evidence type="ECO:0000256" key="5">
    <source>
        <dbReference type="ARBA" id="ARBA00022737"/>
    </source>
</evidence>
<evidence type="ECO:0000256" key="10">
    <source>
        <dbReference type="SAM" id="Phobius"/>
    </source>
</evidence>
<dbReference type="PANTHER" id="PTHR45683">
    <property type="entry name" value="MITOCHONDRIAL NICOTINAMIDE ADENINE DINUCLEOTIDE TRANSPORTER 1-RELATED-RELATED"/>
    <property type="match status" value="1"/>
</dbReference>
<evidence type="ECO:0000313" key="12">
    <source>
        <dbReference type="Proteomes" id="UP000188354"/>
    </source>
</evidence>
<evidence type="ECO:0000256" key="1">
    <source>
        <dbReference type="ARBA" id="ARBA00004141"/>
    </source>
</evidence>
<comment type="similarity">
    <text evidence="2 9">Belongs to the mitochondrial carrier (TC 2.A.29) family.</text>
</comment>
<feature type="repeat" description="Solcar" evidence="8">
    <location>
        <begin position="293"/>
        <end position="383"/>
    </location>
</feature>
<evidence type="ECO:0000313" key="11">
    <source>
        <dbReference type="EMBL" id="OIW02341.1"/>
    </source>
</evidence>
<evidence type="ECO:0000256" key="8">
    <source>
        <dbReference type="PROSITE-ProRule" id="PRU00282"/>
    </source>
</evidence>
<dbReference type="PROSITE" id="PS50920">
    <property type="entry name" value="SOLCAR"/>
    <property type="match status" value="3"/>
</dbReference>
<protein>
    <submittedName>
        <fullName evidence="11">Uncharacterized protein</fullName>
    </submittedName>
</protein>
<dbReference type="InterPro" id="IPR044712">
    <property type="entry name" value="SLC25A32-like"/>
</dbReference>
<evidence type="ECO:0000256" key="4">
    <source>
        <dbReference type="ARBA" id="ARBA00022692"/>
    </source>
</evidence>
<gene>
    <name evidence="11" type="ORF">TanjilG_11235</name>
</gene>
<proteinExistence type="inferred from homology"/>
<dbReference type="InterPro" id="IPR018108">
    <property type="entry name" value="MCP_transmembrane"/>
</dbReference>
<dbReference type="EMBL" id="CM007371">
    <property type="protein sequence ID" value="OIW02341.1"/>
    <property type="molecule type" value="Genomic_DNA"/>
</dbReference>
<evidence type="ECO:0000256" key="9">
    <source>
        <dbReference type="RuleBase" id="RU000488"/>
    </source>
</evidence>
<dbReference type="OMA" id="LCANSIA"/>
<comment type="subcellular location">
    <subcellularLocation>
        <location evidence="1">Membrane</location>
        <topology evidence="1">Multi-pass membrane protein</topology>
    </subcellularLocation>
</comment>
<dbReference type="Gene3D" id="1.50.40.10">
    <property type="entry name" value="Mitochondrial carrier domain"/>
    <property type="match status" value="2"/>
</dbReference>
<dbReference type="Proteomes" id="UP000188354">
    <property type="component" value="Chromosome LG11"/>
</dbReference>
<dbReference type="GO" id="GO:0006862">
    <property type="term" value="P:nucleotide transport"/>
    <property type="evidence" value="ECO:0007669"/>
    <property type="project" value="InterPro"/>
</dbReference>
<accession>A0A1J7HKS4</accession>
<dbReference type="GO" id="GO:0055085">
    <property type="term" value="P:transmembrane transport"/>
    <property type="evidence" value="ECO:0007669"/>
    <property type="project" value="InterPro"/>
</dbReference>
<keyword evidence="5" id="KW-0677">Repeat</keyword>
<keyword evidence="4 8" id="KW-0812">Transmembrane</keyword>
<reference evidence="11 12" key="1">
    <citation type="journal article" date="2017" name="Plant Biotechnol. J.">
        <title>A comprehensive draft genome sequence for lupin (Lupinus angustifolius), an emerging health food: insights into plant-microbe interactions and legume evolution.</title>
        <authorList>
            <person name="Hane J.K."/>
            <person name="Ming Y."/>
            <person name="Kamphuis L.G."/>
            <person name="Nelson M.N."/>
            <person name="Garg G."/>
            <person name="Atkins C.A."/>
            <person name="Bayer P.E."/>
            <person name="Bravo A."/>
            <person name="Bringans S."/>
            <person name="Cannon S."/>
            <person name="Edwards D."/>
            <person name="Foley R."/>
            <person name="Gao L.L."/>
            <person name="Harrison M.J."/>
            <person name="Huang W."/>
            <person name="Hurgobin B."/>
            <person name="Li S."/>
            <person name="Liu C.W."/>
            <person name="McGrath A."/>
            <person name="Morahan G."/>
            <person name="Murray J."/>
            <person name="Weller J."/>
            <person name="Jian J."/>
            <person name="Singh K.B."/>
        </authorList>
    </citation>
    <scope>NUCLEOTIDE SEQUENCE [LARGE SCALE GENOMIC DNA]</scope>
    <source>
        <strain evidence="12">cv. Tanjil</strain>
        <tissue evidence="11">Whole plant</tissue>
    </source>
</reference>
<name>A0A1J7HKS4_LUPAN</name>
<feature type="repeat" description="Solcar" evidence="8">
    <location>
        <begin position="15"/>
        <end position="103"/>
    </location>
</feature>
<evidence type="ECO:0000256" key="3">
    <source>
        <dbReference type="ARBA" id="ARBA00022448"/>
    </source>
</evidence>
<dbReference type="AlphaFoldDB" id="A0A1J7HKS4"/>
<keyword evidence="6 10" id="KW-1133">Transmembrane helix</keyword>
<dbReference type="Pfam" id="PF00153">
    <property type="entry name" value="Mito_carr"/>
    <property type="match status" value="3"/>
</dbReference>
<keyword evidence="3 9" id="KW-0813">Transport</keyword>
<keyword evidence="7 8" id="KW-0472">Membrane</keyword>
<dbReference type="GO" id="GO:0016020">
    <property type="term" value="C:membrane"/>
    <property type="evidence" value="ECO:0007669"/>
    <property type="project" value="UniProtKB-SubCell"/>
</dbReference>
<feature type="repeat" description="Solcar" evidence="8">
    <location>
        <begin position="193"/>
        <end position="281"/>
    </location>
</feature>
<feature type="transmembrane region" description="Helical" evidence="10">
    <location>
        <begin position="12"/>
        <end position="35"/>
    </location>
</feature>
<keyword evidence="12" id="KW-1185">Reference proteome</keyword>
<dbReference type="STRING" id="3871.A0A1J7HKS4"/>
<evidence type="ECO:0000256" key="2">
    <source>
        <dbReference type="ARBA" id="ARBA00006375"/>
    </source>
</evidence>
<dbReference type="Gramene" id="OIW02341">
    <property type="protein sequence ID" value="OIW02341"/>
    <property type="gene ID" value="TanjilG_11235"/>
</dbReference>
<evidence type="ECO:0000256" key="6">
    <source>
        <dbReference type="ARBA" id="ARBA00022989"/>
    </source>
</evidence>
<dbReference type="SUPFAM" id="SSF103506">
    <property type="entry name" value="Mitochondrial carrier"/>
    <property type="match status" value="2"/>
</dbReference>
<sequence>MSSNGQSSGANHYIMGLICNAGAGAAAGAIAATFVCPLDVIKTRLQVHGLPPAQKGSIIITSLQNIFKTEGFRGMYRGLSPTILALLPNWAPSPTYLLRILFTIATLQIPDLLTTPLLYVLNLIMESSFATMVPCDKYARCPSHGISHLKMQEEVLVPQLPPLEEVYFTVYEQLKGLLRSHGEYHLRYGSNELTTVGNIISAAGAGAATAISTNPLWVVKTRLQTQGMRPDVIPYKSILSALTRITHEEGMRGLYSGIVPSLAGISHVAIQFPAYEKIKSYIAKKDNTTVDKLSPGNVAVASSISKVVASVMTYPHEVIRSRLQEQGHAKSNGARYAGVIDCTRKVFQKEGVPGFYRGCATNLLRTTPSAVITFTSYEMIHRFLQRVIPQDKKGYAEGSRQ</sequence>
<evidence type="ECO:0000256" key="7">
    <source>
        <dbReference type="ARBA" id="ARBA00023136"/>
    </source>
</evidence>